<dbReference type="EMBL" id="QGTR01000003">
    <property type="protein sequence ID" value="PWW00050.1"/>
    <property type="molecule type" value="Genomic_DNA"/>
</dbReference>
<proteinExistence type="predicted"/>
<dbReference type="RefSeq" id="WP_110032311.1">
    <property type="nucleotide sequence ID" value="NZ_QGTR01000003.1"/>
</dbReference>
<dbReference type="AlphaFoldDB" id="A0A317PJ85"/>
<keyword evidence="2" id="KW-1185">Reference proteome</keyword>
<gene>
    <name evidence="1" type="ORF">DFR52_103252</name>
</gene>
<dbReference type="Proteomes" id="UP000246352">
    <property type="component" value="Unassembled WGS sequence"/>
</dbReference>
<evidence type="ECO:0000313" key="2">
    <source>
        <dbReference type="Proteomes" id="UP000246352"/>
    </source>
</evidence>
<reference evidence="1 2" key="1">
    <citation type="submission" date="2018-05" db="EMBL/GenBank/DDBJ databases">
        <title>Genomic Encyclopedia of Type Strains, Phase IV (KMG-IV): sequencing the most valuable type-strain genomes for metagenomic binning, comparative biology and taxonomic classification.</title>
        <authorList>
            <person name="Goeker M."/>
        </authorList>
    </citation>
    <scope>NUCLEOTIDE SEQUENCE [LARGE SCALE GENOMIC DNA]</scope>
    <source>
        <strain evidence="1 2">DSM 16791</strain>
    </source>
</reference>
<sequence>MADTIEHLQYHRDGSLWARGQMIDGVATGHWEWFRKDGTRMRSGTFVNGEQAGEWTTYDRNGDIYKVTRIKPKAG</sequence>
<protein>
    <recommendedName>
        <fullName evidence="3">MORN repeat protein</fullName>
    </recommendedName>
</protein>
<evidence type="ECO:0008006" key="3">
    <source>
        <dbReference type="Google" id="ProtNLM"/>
    </source>
</evidence>
<organism evidence="1 2">
    <name type="scientific">Hoeflea marina</name>
    <dbReference type="NCBI Taxonomy" id="274592"/>
    <lineage>
        <taxon>Bacteria</taxon>
        <taxon>Pseudomonadati</taxon>
        <taxon>Pseudomonadota</taxon>
        <taxon>Alphaproteobacteria</taxon>
        <taxon>Hyphomicrobiales</taxon>
        <taxon>Rhizobiaceae</taxon>
        <taxon>Hoeflea</taxon>
    </lineage>
</organism>
<evidence type="ECO:0000313" key="1">
    <source>
        <dbReference type="EMBL" id="PWW00050.1"/>
    </source>
</evidence>
<dbReference type="OrthoDB" id="8854536at2"/>
<comment type="caution">
    <text evidence="1">The sequence shown here is derived from an EMBL/GenBank/DDBJ whole genome shotgun (WGS) entry which is preliminary data.</text>
</comment>
<accession>A0A317PJ85</accession>
<dbReference type="Gene3D" id="2.20.110.10">
    <property type="entry name" value="Histone H3 K4-specific methyltransferase SET7/9 N-terminal domain"/>
    <property type="match status" value="1"/>
</dbReference>
<dbReference type="SUPFAM" id="SSF82185">
    <property type="entry name" value="Histone H3 K4-specific methyltransferase SET7/9 N-terminal domain"/>
    <property type="match status" value="1"/>
</dbReference>
<name>A0A317PJ85_9HYPH</name>